<evidence type="ECO:0000313" key="3">
    <source>
        <dbReference type="Proteomes" id="UP000664203"/>
    </source>
</evidence>
<protein>
    <recommendedName>
        <fullName evidence="4">MHC class I antigen</fullName>
    </recommendedName>
</protein>
<dbReference type="AlphaFoldDB" id="A0A8H3HWD7"/>
<evidence type="ECO:0000256" key="1">
    <source>
        <dbReference type="SAM" id="SignalP"/>
    </source>
</evidence>
<evidence type="ECO:0008006" key="4">
    <source>
        <dbReference type="Google" id="ProtNLM"/>
    </source>
</evidence>
<dbReference type="EMBL" id="CAJPDR010000010">
    <property type="protein sequence ID" value="CAF9905182.1"/>
    <property type="molecule type" value="Genomic_DNA"/>
</dbReference>
<reference evidence="2" key="1">
    <citation type="submission" date="2021-03" db="EMBL/GenBank/DDBJ databases">
        <authorList>
            <person name="Tagirdzhanova G."/>
        </authorList>
    </citation>
    <scope>NUCLEOTIDE SEQUENCE</scope>
</reference>
<evidence type="ECO:0000313" key="2">
    <source>
        <dbReference type="EMBL" id="CAF9905182.1"/>
    </source>
</evidence>
<dbReference type="Proteomes" id="UP000664203">
    <property type="component" value="Unassembled WGS sequence"/>
</dbReference>
<dbReference type="OrthoDB" id="3350591at2759"/>
<keyword evidence="3" id="KW-1185">Reference proteome</keyword>
<comment type="caution">
    <text evidence="2">The sequence shown here is derived from an EMBL/GenBank/DDBJ whole genome shotgun (WGS) entry which is preliminary data.</text>
</comment>
<organism evidence="2 3">
    <name type="scientific">Alectoria fallacina</name>
    <dbReference type="NCBI Taxonomy" id="1903189"/>
    <lineage>
        <taxon>Eukaryota</taxon>
        <taxon>Fungi</taxon>
        <taxon>Dikarya</taxon>
        <taxon>Ascomycota</taxon>
        <taxon>Pezizomycotina</taxon>
        <taxon>Lecanoromycetes</taxon>
        <taxon>OSLEUM clade</taxon>
        <taxon>Lecanoromycetidae</taxon>
        <taxon>Lecanorales</taxon>
        <taxon>Lecanorineae</taxon>
        <taxon>Parmeliaceae</taxon>
        <taxon>Alectoria</taxon>
    </lineage>
</organism>
<name>A0A8H3HWD7_9LECA</name>
<keyword evidence="1" id="KW-0732">Signal</keyword>
<dbReference type="InterPro" id="IPR022085">
    <property type="entry name" value="OpdG"/>
</dbReference>
<feature type="signal peptide" evidence="1">
    <location>
        <begin position="1"/>
        <end position="21"/>
    </location>
</feature>
<gene>
    <name evidence="2" type="ORF">ALECFALPRED_000172</name>
</gene>
<feature type="chain" id="PRO_5034501564" description="MHC class I antigen" evidence="1">
    <location>
        <begin position="22"/>
        <end position="180"/>
    </location>
</feature>
<proteinExistence type="predicted"/>
<accession>A0A8H3HWD7</accession>
<dbReference type="Pfam" id="PF12311">
    <property type="entry name" value="DUF3632"/>
    <property type="match status" value="1"/>
</dbReference>
<sequence>MIYFKVGRGFLVILCIEPLAGKEIYTEPDPDRPGYYVNFHVFAANIYECRIFRTDPTWAIWAQREAHENRLEGQRSVRDEYVLAAAQWILWYGQSFFKQVLFSGEVSLAGLRSWSSGPLYDGTKFLSLHRWHFWRDQYKAVASGEKEDEKGFGQECKIVAAETAELTDSLEKNMTFGQSD</sequence>